<keyword evidence="1" id="KW-1133">Transmembrane helix</keyword>
<dbReference type="EMBL" id="VSSQ01064490">
    <property type="protein sequence ID" value="MPN17382.1"/>
    <property type="molecule type" value="Genomic_DNA"/>
</dbReference>
<evidence type="ECO:0000313" key="2">
    <source>
        <dbReference type="EMBL" id="MPN17382.1"/>
    </source>
</evidence>
<accession>A0A645FUQ4</accession>
<proteinExistence type="predicted"/>
<sequence>MVLGLLFAYADTPAAQNALVQVADIEGIGIFVLVRGIRVTGISIAGFLDSQFVGHVLEFTLAVARAGETVQGMAHQNKLQHGLPGFNYFRGVRMDHHAGSDRCSAGRKKLGVLFCLDEADSACAERRNRRMIAQSRYMDAIRLCSLQNGHTGFRSYLLSVDDRLNAVHSLIVSFVITFWILRRPGNLPCMRRT</sequence>
<protein>
    <submittedName>
        <fullName evidence="2">Uncharacterized protein</fullName>
    </submittedName>
</protein>
<name>A0A645FUQ4_9ZZZZ</name>
<organism evidence="2">
    <name type="scientific">bioreactor metagenome</name>
    <dbReference type="NCBI Taxonomy" id="1076179"/>
    <lineage>
        <taxon>unclassified sequences</taxon>
        <taxon>metagenomes</taxon>
        <taxon>ecological metagenomes</taxon>
    </lineage>
</organism>
<reference evidence="2" key="1">
    <citation type="submission" date="2019-08" db="EMBL/GenBank/DDBJ databases">
        <authorList>
            <person name="Kucharzyk K."/>
            <person name="Murdoch R.W."/>
            <person name="Higgins S."/>
            <person name="Loffler F."/>
        </authorList>
    </citation>
    <scope>NUCLEOTIDE SEQUENCE</scope>
</reference>
<evidence type="ECO:0000256" key="1">
    <source>
        <dbReference type="SAM" id="Phobius"/>
    </source>
</evidence>
<keyword evidence="1" id="KW-0812">Transmembrane</keyword>
<comment type="caution">
    <text evidence="2">The sequence shown here is derived from an EMBL/GenBank/DDBJ whole genome shotgun (WGS) entry which is preliminary data.</text>
</comment>
<dbReference type="AlphaFoldDB" id="A0A645FUQ4"/>
<gene>
    <name evidence="2" type="ORF">SDC9_164735</name>
</gene>
<keyword evidence="1" id="KW-0472">Membrane</keyword>
<feature type="transmembrane region" description="Helical" evidence="1">
    <location>
        <begin position="164"/>
        <end position="181"/>
    </location>
</feature>